<feature type="region of interest" description="Disordered" evidence="1">
    <location>
        <begin position="642"/>
        <end position="661"/>
    </location>
</feature>
<evidence type="ECO:0000313" key="3">
    <source>
        <dbReference type="Proteomes" id="UP000041254"/>
    </source>
</evidence>
<accession>A0A0G4EC50</accession>
<evidence type="ECO:0000313" key="2">
    <source>
        <dbReference type="EMBL" id="CEL93266.1"/>
    </source>
</evidence>
<reference evidence="2 3" key="1">
    <citation type="submission" date="2014-11" db="EMBL/GenBank/DDBJ databases">
        <authorList>
            <person name="Zhu J."/>
            <person name="Qi W."/>
            <person name="Song R."/>
        </authorList>
    </citation>
    <scope>NUCLEOTIDE SEQUENCE [LARGE SCALE GENOMIC DNA]</scope>
</reference>
<evidence type="ECO:0000256" key="1">
    <source>
        <dbReference type="SAM" id="MobiDB-lite"/>
    </source>
</evidence>
<dbReference type="VEuPathDB" id="CryptoDB:Vbra_7030"/>
<sequence length="898" mass="95219">MESPVPRAQGAPSPASIRSSIGSCASLLDRVDRLLATYQDDGASSPNDASSLCLALLDAANTAFQSPDGMVEACRRQILSRLVWWAVALAEGCTTLPVSEEVARKGQGLVLAVSSSCEGLAAEIAVQREGQGREEMRGALGEVLGALMDLIDGQEGDGLPSGSLARLYQVLSAVWKAAKPSSQGSPPQPISIFMLTPLLHRTITTSIKAVTRLLPLLVDTHNTPNGTQTGQQHSPAALLNRAISFLLSAMPSSASSAASSGSSEVQWGGLDVAYFGALEALLGVLVCRQREGEGYGGVGKDIRDLTMKAVIILARLVGLSVDIAKSFIAGVSVRSGQTADDTQALPQQYRELLVTNLLISGARSAVFDCPCQAEQLMRLACDHCEATLRNHPLALAKGDPFRPADTAPGKGGEEMYRMSLQLPVASCVSLLVCALKAPDGGLCEGSRRALSLYLRRFLNWASGGSAPLHSFAVLIAAKLVSTANDMCEGPVGAVMNGAAKGLVDLLFRLAIADPHSSATRPSTTKDWWLRQPHPSHQQRQLITCIGAALYGASVALLDYAMTTLVQPAIARFIHQSPLRTQIKLEGGAAEGDAGRPWLRVPSFWYLFAVLRPFEMLLEDTHPRMASITSHLLPSLLQATITHAKKPPSSQQPEVPTSDPRPVPVLSDALAATYIALALVRTVASFRTWAKCLGSPGVRNALLPFLWELLTKQGAGGVRESFPQVYGTALVALVGLGKPEANEASPGTVCEEEAALREKVVRQLPRMIRAAPVEIGTVLQDSVYSINALATIMLDTNDASFIADIDNAIATAPKIVRHALGRGLHMGLESAPQPTGVLFSQGGARKLAKTEGPYLRACEAAQAVIQKGDKEAFRVSVAMGLMDVVERGRAAMETCTETQ</sequence>
<proteinExistence type="predicted"/>
<keyword evidence="3" id="KW-1185">Reference proteome</keyword>
<dbReference type="Proteomes" id="UP000041254">
    <property type="component" value="Unassembled WGS sequence"/>
</dbReference>
<organism evidence="2 3">
    <name type="scientific">Vitrella brassicaformis (strain CCMP3155)</name>
    <dbReference type="NCBI Taxonomy" id="1169540"/>
    <lineage>
        <taxon>Eukaryota</taxon>
        <taxon>Sar</taxon>
        <taxon>Alveolata</taxon>
        <taxon>Colpodellida</taxon>
        <taxon>Vitrellaceae</taxon>
        <taxon>Vitrella</taxon>
    </lineage>
</organism>
<gene>
    <name evidence="2" type="ORF">Vbra_7030</name>
</gene>
<dbReference type="AlphaFoldDB" id="A0A0G4EC50"/>
<dbReference type="EMBL" id="CDMY01000149">
    <property type="protein sequence ID" value="CEL93266.1"/>
    <property type="molecule type" value="Genomic_DNA"/>
</dbReference>
<dbReference type="InParanoid" id="A0A0G4EC50"/>
<protein>
    <submittedName>
        <fullName evidence="2">Uncharacterized protein</fullName>
    </submittedName>
</protein>
<name>A0A0G4EC50_VITBC</name>